<dbReference type="EMBL" id="KZ679685">
    <property type="protein sequence ID" value="PTB51793.1"/>
    <property type="molecule type" value="Genomic_DNA"/>
</dbReference>
<gene>
    <name evidence="2" type="ORF">M431DRAFT_498065</name>
</gene>
<feature type="compositionally biased region" description="Polar residues" evidence="1">
    <location>
        <begin position="1"/>
        <end position="35"/>
    </location>
</feature>
<dbReference type="AlphaFoldDB" id="A0A2T4A497"/>
<keyword evidence="3" id="KW-1185">Reference proteome</keyword>
<protein>
    <submittedName>
        <fullName evidence="2">Uncharacterized protein</fullName>
    </submittedName>
</protein>
<evidence type="ECO:0000313" key="2">
    <source>
        <dbReference type="EMBL" id="PTB51793.1"/>
    </source>
</evidence>
<accession>A0A2T4A497</accession>
<organism evidence="2 3">
    <name type="scientific">Trichoderma harzianum CBS 226.95</name>
    <dbReference type="NCBI Taxonomy" id="983964"/>
    <lineage>
        <taxon>Eukaryota</taxon>
        <taxon>Fungi</taxon>
        <taxon>Dikarya</taxon>
        <taxon>Ascomycota</taxon>
        <taxon>Pezizomycotina</taxon>
        <taxon>Sordariomycetes</taxon>
        <taxon>Hypocreomycetidae</taxon>
        <taxon>Hypocreales</taxon>
        <taxon>Hypocreaceae</taxon>
        <taxon>Trichoderma</taxon>
    </lineage>
</organism>
<sequence length="348" mass="39392">MRHSIAASSQFSGGSNTQTGFEEASTPSRAPSTIASGAADARNTEASARQPLSEKKGLPNMHIGLHLKEVAMEYGGCNMVFTLLGEDKHREFKADILHTNFHNAAATLIHRENYRLTVSFLLNGCFAITNPECHELFSIILRGCPTLCKSLNPRPGEDENNIEETSEIELISDLKHKDPIALHRVLYSKQDSVRDPLIGMRSTRGLGEEHEFCHKLEEAYKKSYGQSVFPHLESGMIQWSRKVSFATRRTERICFQLGDFIATRSSYARIMALFIHSRAVSRHLFAIVQFAVPRSGNEAKEFLLDVDIYDLEEERHIIGLPDIGDERLWMVPRYDGSFLFIDHNVYFM</sequence>
<dbReference type="GeneID" id="36626231"/>
<evidence type="ECO:0000256" key="1">
    <source>
        <dbReference type="SAM" id="MobiDB-lite"/>
    </source>
</evidence>
<proteinExistence type="predicted"/>
<feature type="region of interest" description="Disordered" evidence="1">
    <location>
        <begin position="1"/>
        <end position="55"/>
    </location>
</feature>
<dbReference type="STRING" id="983964.A0A2T4A497"/>
<name>A0A2T4A497_TRIHA</name>
<evidence type="ECO:0000313" key="3">
    <source>
        <dbReference type="Proteomes" id="UP000241690"/>
    </source>
</evidence>
<dbReference type="RefSeq" id="XP_024771470.1">
    <property type="nucleotide sequence ID" value="XM_024917662.1"/>
</dbReference>
<reference evidence="2 3" key="1">
    <citation type="submission" date="2016-07" db="EMBL/GenBank/DDBJ databases">
        <title>Multiple horizontal gene transfer events from other fungi enriched the ability of initially mycotrophic Trichoderma (Ascomycota) to feed on dead plant biomass.</title>
        <authorList>
            <consortium name="DOE Joint Genome Institute"/>
            <person name="Aerts A."/>
            <person name="Atanasova L."/>
            <person name="Chenthamara K."/>
            <person name="Zhang J."/>
            <person name="Grujic M."/>
            <person name="Henrissat B."/>
            <person name="Kuo A."/>
            <person name="Salamov A."/>
            <person name="Lipzen A."/>
            <person name="Labutti K."/>
            <person name="Barry K."/>
            <person name="Miao Y."/>
            <person name="Rahimi M.J."/>
            <person name="Shen Q."/>
            <person name="Grigoriev I.V."/>
            <person name="Kubicek C.P."/>
            <person name="Druzhinina I.S."/>
        </authorList>
    </citation>
    <scope>NUCLEOTIDE SEQUENCE [LARGE SCALE GENOMIC DNA]</scope>
    <source>
        <strain evidence="2 3">CBS 226.95</strain>
    </source>
</reference>
<dbReference type="Proteomes" id="UP000241690">
    <property type="component" value="Unassembled WGS sequence"/>
</dbReference>